<evidence type="ECO:0000313" key="2">
    <source>
        <dbReference type="EMBL" id="GAJ04896.1"/>
    </source>
</evidence>
<dbReference type="AlphaFoldDB" id="X1UYB5"/>
<keyword evidence="1" id="KW-0812">Transmembrane</keyword>
<proteinExistence type="predicted"/>
<name>X1UYB5_9ZZZZ</name>
<organism evidence="2">
    <name type="scientific">marine sediment metagenome</name>
    <dbReference type="NCBI Taxonomy" id="412755"/>
    <lineage>
        <taxon>unclassified sequences</taxon>
        <taxon>metagenomes</taxon>
        <taxon>ecological metagenomes</taxon>
    </lineage>
</organism>
<gene>
    <name evidence="2" type="ORF">S12H4_48536</name>
</gene>
<dbReference type="EMBL" id="BARW01030344">
    <property type="protein sequence ID" value="GAJ04896.1"/>
    <property type="molecule type" value="Genomic_DNA"/>
</dbReference>
<keyword evidence="1" id="KW-1133">Transmembrane helix</keyword>
<feature type="transmembrane region" description="Helical" evidence="1">
    <location>
        <begin position="6"/>
        <end position="24"/>
    </location>
</feature>
<accession>X1UYB5</accession>
<comment type="caution">
    <text evidence="2">The sequence shown here is derived from an EMBL/GenBank/DDBJ whole genome shotgun (WGS) entry which is preliminary data.</text>
</comment>
<evidence type="ECO:0000256" key="1">
    <source>
        <dbReference type="SAM" id="Phobius"/>
    </source>
</evidence>
<feature type="transmembrane region" description="Helical" evidence="1">
    <location>
        <begin position="69"/>
        <end position="90"/>
    </location>
</feature>
<feature type="transmembrane region" description="Helical" evidence="1">
    <location>
        <begin position="40"/>
        <end position="63"/>
    </location>
</feature>
<keyword evidence="1" id="KW-0472">Membrane</keyword>
<protein>
    <submittedName>
        <fullName evidence="2">Uncharacterized protein</fullName>
    </submittedName>
</protein>
<sequence>MELRAFFAWIVSGGGAGILAYLLIDGIEWLASLSPKPKRVAAFAISALIAMGIYTLAAFAGYQELPVSGMAWVESLFLVGSTAFGLSQLIHVRDLI</sequence>
<reference evidence="2" key="1">
    <citation type="journal article" date="2014" name="Front. Microbiol.">
        <title>High frequency of phylogenetically diverse reductive dehalogenase-homologous genes in deep subseafloor sedimentary metagenomes.</title>
        <authorList>
            <person name="Kawai M."/>
            <person name="Futagami T."/>
            <person name="Toyoda A."/>
            <person name="Takaki Y."/>
            <person name="Nishi S."/>
            <person name="Hori S."/>
            <person name="Arai W."/>
            <person name="Tsubouchi T."/>
            <person name="Morono Y."/>
            <person name="Uchiyama I."/>
            <person name="Ito T."/>
            <person name="Fujiyama A."/>
            <person name="Inagaki F."/>
            <person name="Takami H."/>
        </authorList>
    </citation>
    <scope>NUCLEOTIDE SEQUENCE</scope>
    <source>
        <strain evidence="2">Expedition CK06-06</strain>
    </source>
</reference>